<feature type="transmembrane region" description="Helical" evidence="1">
    <location>
        <begin position="38"/>
        <end position="59"/>
    </location>
</feature>
<keyword evidence="1" id="KW-1133">Transmembrane helix</keyword>
<feature type="transmembrane region" description="Helical" evidence="1">
    <location>
        <begin position="98"/>
        <end position="122"/>
    </location>
</feature>
<gene>
    <name evidence="2" type="ORF">PHACT_11115</name>
</gene>
<name>A0A1E8CMB6_9GAMM</name>
<dbReference type="EMBL" id="MASR01000001">
    <property type="protein sequence ID" value="OFE13616.1"/>
    <property type="molecule type" value="Genomic_DNA"/>
</dbReference>
<evidence type="ECO:0000313" key="3">
    <source>
        <dbReference type="Proteomes" id="UP000175669"/>
    </source>
</evidence>
<accession>A0A1E8CMB6</accession>
<keyword evidence="3" id="KW-1185">Reference proteome</keyword>
<dbReference type="AlphaFoldDB" id="A0A1E8CMB6"/>
<evidence type="ECO:0000256" key="1">
    <source>
        <dbReference type="SAM" id="Phobius"/>
    </source>
</evidence>
<evidence type="ECO:0000313" key="2">
    <source>
        <dbReference type="EMBL" id="OFE13616.1"/>
    </source>
</evidence>
<evidence type="ECO:0008006" key="4">
    <source>
        <dbReference type="Google" id="ProtNLM"/>
    </source>
</evidence>
<feature type="transmembrane region" description="Helical" evidence="1">
    <location>
        <begin position="71"/>
        <end position="92"/>
    </location>
</feature>
<dbReference type="OrthoDB" id="6077979at2"/>
<dbReference type="RefSeq" id="WP_070117833.1">
    <property type="nucleotide sequence ID" value="NZ_MASR01000001.1"/>
</dbReference>
<dbReference type="Proteomes" id="UP000175669">
    <property type="component" value="Unassembled WGS sequence"/>
</dbReference>
<comment type="caution">
    <text evidence="2">The sequence shown here is derived from an EMBL/GenBank/DDBJ whole genome shotgun (WGS) entry which is preliminary data.</text>
</comment>
<proteinExistence type="predicted"/>
<keyword evidence="1" id="KW-0812">Transmembrane</keyword>
<sequence>MKIPSLTTTLLVNVICSATAGAVLVVAPTTMAGIIGEVPAWLCQFVGVGLMLFAGWVYWISRKLPEARAGVSWVFALDMVWVVGVPVVMVAFANYLTLWGHLLLGGSVLLVADFAWLEWYWVRRMPHDSRLHAGAA</sequence>
<reference evidence="3" key="1">
    <citation type="submission" date="2016-07" db="EMBL/GenBank/DDBJ databases">
        <authorList>
            <person name="Florea S."/>
            <person name="Webb J.S."/>
            <person name="Jaromczyk J."/>
            <person name="Schardl C.L."/>
        </authorList>
    </citation>
    <scope>NUCLEOTIDE SEQUENCE [LARGE SCALE GENOMIC DNA]</scope>
    <source>
        <strain evidence="3">KCTC 42131</strain>
    </source>
</reference>
<organism evidence="2 3">
    <name type="scientific">Pseudohongiella acticola</name>
    <dbReference type="NCBI Taxonomy" id="1524254"/>
    <lineage>
        <taxon>Bacteria</taxon>
        <taxon>Pseudomonadati</taxon>
        <taxon>Pseudomonadota</taxon>
        <taxon>Gammaproteobacteria</taxon>
        <taxon>Pseudomonadales</taxon>
        <taxon>Pseudohongiellaceae</taxon>
        <taxon>Pseudohongiella</taxon>
    </lineage>
</organism>
<keyword evidence="1" id="KW-0472">Membrane</keyword>
<protein>
    <recommendedName>
        <fullName evidence="4">SPW repeat-containing protein</fullName>
    </recommendedName>
</protein>